<proteinExistence type="predicted"/>
<dbReference type="InParanoid" id="G3AMH2"/>
<sequence>MFLFRARRMPCGRITRRYVSRTSEQTQDPAHKEHINRVVSGAIRKREGKAVKHYQENYTLVDQYLKHHKKVLDIADNPKIVSSMFSRDSKLQTATYKNLEHILGSLSYTNVDMKSTILLISHSLLESISIEERLKSKGVPELHNPTNLKYAIDHIKESSWFNSLEQYRYKFHHYKSGQYLNYWKSDTTPAILGEDYIRFHSTVKDSSEYINRFDSAFDKYQKDSNHI</sequence>
<dbReference type="EMBL" id="GL996501">
    <property type="protein sequence ID" value="EGW32824.1"/>
    <property type="molecule type" value="Genomic_DNA"/>
</dbReference>
<keyword evidence="2" id="KW-1185">Reference proteome</keyword>
<name>G3AMH2_SPAPN</name>
<accession>G3AMH2</accession>
<dbReference type="HOGENOM" id="CLU_1222234_0_0_1"/>
<evidence type="ECO:0000313" key="2">
    <source>
        <dbReference type="Proteomes" id="UP000000709"/>
    </source>
</evidence>
<protein>
    <submittedName>
        <fullName evidence="1">Uncharacterized protein</fullName>
    </submittedName>
</protein>
<dbReference type="GeneID" id="18873255"/>
<organism evidence="2">
    <name type="scientific">Spathaspora passalidarum (strain NRRL Y-27907 / 11-Y1)</name>
    <dbReference type="NCBI Taxonomy" id="619300"/>
    <lineage>
        <taxon>Eukaryota</taxon>
        <taxon>Fungi</taxon>
        <taxon>Dikarya</taxon>
        <taxon>Ascomycota</taxon>
        <taxon>Saccharomycotina</taxon>
        <taxon>Pichiomycetes</taxon>
        <taxon>Debaryomycetaceae</taxon>
        <taxon>Spathaspora</taxon>
    </lineage>
</organism>
<dbReference type="AlphaFoldDB" id="G3AMH2"/>
<dbReference type="Proteomes" id="UP000000709">
    <property type="component" value="Unassembled WGS sequence"/>
</dbReference>
<dbReference type="OrthoDB" id="4095887at2759"/>
<dbReference type="STRING" id="619300.G3AMH2"/>
<dbReference type="KEGG" id="spaa:SPAPADRAFT_60167"/>
<gene>
    <name evidence="1" type="ORF">SPAPADRAFT_60167</name>
</gene>
<dbReference type="RefSeq" id="XP_007374339.1">
    <property type="nucleotide sequence ID" value="XM_007374277.1"/>
</dbReference>
<dbReference type="eggNOG" id="ENOG502RPVY">
    <property type="taxonomic scope" value="Eukaryota"/>
</dbReference>
<feature type="non-terminal residue" evidence="1">
    <location>
        <position position="227"/>
    </location>
</feature>
<evidence type="ECO:0000313" key="1">
    <source>
        <dbReference type="EMBL" id="EGW32824.1"/>
    </source>
</evidence>
<reference evidence="1 2" key="1">
    <citation type="journal article" date="2011" name="Proc. Natl. Acad. Sci. U.S.A.">
        <title>Comparative genomics of xylose-fermenting fungi for enhanced biofuel production.</title>
        <authorList>
            <person name="Wohlbach D.J."/>
            <person name="Kuo A."/>
            <person name="Sato T.K."/>
            <person name="Potts K.M."/>
            <person name="Salamov A.A."/>
            <person name="LaButti K.M."/>
            <person name="Sun H."/>
            <person name="Clum A."/>
            <person name="Pangilinan J.L."/>
            <person name="Lindquist E.A."/>
            <person name="Lucas S."/>
            <person name="Lapidus A."/>
            <person name="Jin M."/>
            <person name="Gunawan C."/>
            <person name="Balan V."/>
            <person name="Dale B.E."/>
            <person name="Jeffries T.W."/>
            <person name="Zinkel R."/>
            <person name="Barry K.W."/>
            <person name="Grigoriev I.V."/>
            <person name="Gasch A.P."/>
        </authorList>
    </citation>
    <scope>NUCLEOTIDE SEQUENCE [LARGE SCALE GENOMIC DNA]</scope>
    <source>
        <strain evidence="2">NRRL Y-27907 / 11-Y1</strain>
    </source>
</reference>